<reference evidence="1 2" key="1">
    <citation type="journal article" date="2024" name="Science">
        <title>Giant polyketide synthase enzymes in the biosynthesis of giant marine polyether toxins.</title>
        <authorList>
            <person name="Fallon T.R."/>
            <person name="Shende V.V."/>
            <person name="Wierzbicki I.H."/>
            <person name="Pendleton A.L."/>
            <person name="Watervoot N.F."/>
            <person name="Auber R.P."/>
            <person name="Gonzalez D.J."/>
            <person name="Wisecaver J.H."/>
            <person name="Moore B.S."/>
        </authorList>
    </citation>
    <scope>NUCLEOTIDE SEQUENCE [LARGE SCALE GENOMIC DNA]</scope>
    <source>
        <strain evidence="1 2">12B1</strain>
    </source>
</reference>
<protein>
    <submittedName>
        <fullName evidence="1">Uncharacterized protein</fullName>
    </submittedName>
</protein>
<organism evidence="1 2">
    <name type="scientific">Prymnesium parvum</name>
    <name type="common">Toxic golden alga</name>
    <dbReference type="NCBI Taxonomy" id="97485"/>
    <lineage>
        <taxon>Eukaryota</taxon>
        <taxon>Haptista</taxon>
        <taxon>Haptophyta</taxon>
        <taxon>Prymnesiophyceae</taxon>
        <taxon>Prymnesiales</taxon>
        <taxon>Prymnesiaceae</taxon>
        <taxon>Prymnesium</taxon>
    </lineage>
</organism>
<gene>
    <name evidence="1" type="ORF">AB1Y20_010068</name>
</gene>
<keyword evidence="2" id="KW-1185">Reference proteome</keyword>
<dbReference type="Proteomes" id="UP001515480">
    <property type="component" value="Unassembled WGS sequence"/>
</dbReference>
<dbReference type="EMBL" id="JBGBPQ010000002">
    <property type="protein sequence ID" value="KAL1528735.1"/>
    <property type="molecule type" value="Genomic_DNA"/>
</dbReference>
<evidence type="ECO:0000313" key="2">
    <source>
        <dbReference type="Proteomes" id="UP001515480"/>
    </source>
</evidence>
<proteinExistence type="predicted"/>
<name>A0AB34K3B8_PRYPA</name>
<dbReference type="AlphaFoldDB" id="A0AB34K3B8"/>
<accession>A0AB34K3B8</accession>
<comment type="caution">
    <text evidence="1">The sequence shown here is derived from an EMBL/GenBank/DDBJ whole genome shotgun (WGS) entry which is preliminary data.</text>
</comment>
<sequence>MLQRLNSSACAVIELLVFSGTPNPLIHLNHTDAHTLCAIVGSTPQPPPPCRVVGFTGWKLGDGTVWHGVDSIDAVLLRQPSFHALGRTVREHVQTEIELKGRGCAHSDEETPSCPQHEKAPADVCGVARCDSSACPCGCECGNATDPGVCYVPAHASARPRALTCASVPIIGPDDPSKVRFAPQADDGGCFVAKQSENNCYDYATDIVTNTFAQPGRGSGVCPKSQRPCVKNACDDVRHAAESDGLAWVGTQLPSALPTEGHYVSLHIWPQTNFHWLRMDADLRWSHKPGGSPVRNVDNNGQVILDPSKADVSPWSEHCGYMHVLPSNVSIY</sequence>
<evidence type="ECO:0000313" key="1">
    <source>
        <dbReference type="EMBL" id="KAL1528735.1"/>
    </source>
</evidence>